<evidence type="ECO:0000256" key="1">
    <source>
        <dbReference type="ARBA" id="ARBA00004370"/>
    </source>
</evidence>
<dbReference type="InterPro" id="IPR027094">
    <property type="entry name" value="Mitofusin_fam"/>
</dbReference>
<evidence type="ECO:0000256" key="2">
    <source>
        <dbReference type="ARBA" id="ARBA00022741"/>
    </source>
</evidence>
<keyword evidence="5" id="KW-0472">Membrane</keyword>
<dbReference type="InterPro" id="IPR045063">
    <property type="entry name" value="Dynamin_N"/>
</dbReference>
<evidence type="ECO:0000256" key="3">
    <source>
        <dbReference type="ARBA" id="ARBA00022801"/>
    </source>
</evidence>
<feature type="domain" description="Dynamin N-terminal" evidence="7">
    <location>
        <begin position="48"/>
        <end position="200"/>
    </location>
</feature>
<evidence type="ECO:0000313" key="9">
    <source>
        <dbReference type="Proteomes" id="UP001596022"/>
    </source>
</evidence>
<dbReference type="InterPro" id="IPR027417">
    <property type="entry name" value="P-loop_NTPase"/>
</dbReference>
<evidence type="ECO:0000256" key="5">
    <source>
        <dbReference type="ARBA" id="ARBA00023136"/>
    </source>
</evidence>
<reference evidence="9" key="1">
    <citation type="journal article" date="2019" name="Int. J. Syst. Evol. Microbiol.">
        <title>The Global Catalogue of Microorganisms (GCM) 10K type strain sequencing project: providing services to taxonomists for standard genome sequencing and annotation.</title>
        <authorList>
            <consortium name="The Broad Institute Genomics Platform"/>
            <consortium name="The Broad Institute Genome Sequencing Center for Infectious Disease"/>
            <person name="Wu L."/>
            <person name="Ma J."/>
        </authorList>
    </citation>
    <scope>NUCLEOTIDE SEQUENCE [LARGE SCALE GENOMIC DNA]</scope>
    <source>
        <strain evidence="9">CGMCC 1.16306</strain>
    </source>
</reference>
<dbReference type="Pfam" id="PF00350">
    <property type="entry name" value="Dynamin_N"/>
    <property type="match status" value="2"/>
</dbReference>
<feature type="domain" description="Dynamin N-terminal" evidence="7">
    <location>
        <begin position="625"/>
        <end position="835"/>
    </location>
</feature>
<keyword evidence="3" id="KW-0378">Hydrolase</keyword>
<accession>A0ABV9GHQ8</accession>
<feature type="region of interest" description="Disordered" evidence="6">
    <location>
        <begin position="563"/>
        <end position="583"/>
    </location>
</feature>
<dbReference type="EMBL" id="JBHSFW010000001">
    <property type="protein sequence ID" value="MFC4617507.1"/>
    <property type="molecule type" value="Genomic_DNA"/>
</dbReference>
<evidence type="ECO:0000313" key="8">
    <source>
        <dbReference type="EMBL" id="MFC4617507.1"/>
    </source>
</evidence>
<dbReference type="Proteomes" id="UP001596022">
    <property type="component" value="Unassembled WGS sequence"/>
</dbReference>
<keyword evidence="9" id="KW-1185">Reference proteome</keyword>
<dbReference type="RefSeq" id="WP_376844547.1">
    <property type="nucleotide sequence ID" value="NZ_JBHSFW010000001.1"/>
</dbReference>
<dbReference type="SUPFAM" id="SSF52540">
    <property type="entry name" value="P-loop containing nucleoside triphosphate hydrolases"/>
    <property type="match status" value="2"/>
</dbReference>
<organism evidence="8 9">
    <name type="scientific">Camelliibacillus cellulosilyticus</name>
    <dbReference type="NCBI Taxonomy" id="2174486"/>
    <lineage>
        <taxon>Bacteria</taxon>
        <taxon>Bacillati</taxon>
        <taxon>Bacillota</taxon>
        <taxon>Bacilli</taxon>
        <taxon>Bacillales</taxon>
        <taxon>Sporolactobacillaceae</taxon>
        <taxon>Camelliibacillus</taxon>
    </lineage>
</organism>
<dbReference type="CDD" id="cd09912">
    <property type="entry name" value="DLP_2"/>
    <property type="match status" value="2"/>
</dbReference>
<comment type="caution">
    <text evidence="8">The sequence shown here is derived from an EMBL/GenBank/DDBJ whole genome shotgun (WGS) entry which is preliminary data.</text>
</comment>
<dbReference type="PANTHER" id="PTHR10465">
    <property type="entry name" value="TRANSMEMBRANE GTPASE FZO1"/>
    <property type="match status" value="1"/>
</dbReference>
<evidence type="ECO:0000259" key="7">
    <source>
        <dbReference type="Pfam" id="PF00350"/>
    </source>
</evidence>
<sequence>MPTTTSDKKDTISQLYLLFERFRQSGDERRARQSFHLLKKWQNQTFTICFCGHFSAGKSSLINALMDDDVLPTSPIPTSANLVSVQNGGPKIEVVFHSGDTESFHPPYDMAAIKNRCRDNGVAEVRVKVGTELPENWVWMDTPGIDSTDPAHQMATEDAVLQADAVFYVADYNHVQSTPNFRFMTHLKTLNKPVHLVVSQIDKHDEAEIAFDRYRQNVLEALNAWDLMPKSIHFISTVDGSHPANEWKAFKQCLLNLQTSVGASADKDKVLHHLVSAHKSWWMSEYEAKKAAFEEQIATNKTIIPEAAEEIEQAVNKWTAARDGWQESILSEVNRAIDSAILMPYETRDLARQYLEARQSDFKVGLFASKRKRDAERERRLDAFCESLTQTVNTMNLQVSATLLRSIQDFIEADEKIKAKTADIQLTVTPEFIAGLVQEGALATGDYVLNYTENVAGALKKNMKRQARGVLNQLAESVEKSIQTKLVEAEQAFTRVETNLTAAKALDAIVQDEQAHFTAIEQIITGEWTDRDDKLSQIKDAINTQDVWISKTDPTAITHVKTLEKEVSEQSPPSGRQPARSRHSDEWAAIFEEAAGLLEPIEGFKTTAERLKNKANRLRAKRFMVALFGAFSAGKSSFANALLGDDVLPVSPHPTTATINRILPVDQDHPHRTAIVQLKSEQELLTEVNQSLDKYGKSIKHLEDMETILSRIPENDGHDRVVFLHAIAKGYQTLASSLGTALQLDLPAAQTFISNESKAVFVRDVAIYYDCEATRDGIVLVDTPGADSINARHTEAAFQFIKNADAIVFVTYYNHAFSKADEEFLIQLGRVKEAFELDKMFFMVNAIDLARKSSEIDLVIDYVRGRLLTFGIRQARIFGVSSRLGLQAKKAKNGHLNEALYDRSGFPAFNLEWSEYIQTGIFAQSIRQGSEDIQRTAAFIRELLEKAHLDQKERERYLVALTGGYHKACQLIDQDRVGFYENRLKQEIRELYFYVKKRVIQRYLEEFARFFNPAVLNHHEEGSKKDILRRCLDDCLAFVSYDLDQETRATFLRTEALLNQALKSEQEDIDAALKQTEPGWSVNSDIEPQWEAPKIKRSLAEYGTGPFETVFRHYKNPKQFFEGDGRMLFRSSLETLLSDVIDDFIAENEALTNNHYVTQIHNYLVNIRLERRQEIDTAYHRRTQSLNPDNDAQMELETIYQQLSRII</sequence>
<gene>
    <name evidence="8" type="ORF">ACFO4N_02040</name>
</gene>
<name>A0ABV9GHQ8_9BACL</name>
<evidence type="ECO:0000256" key="6">
    <source>
        <dbReference type="SAM" id="MobiDB-lite"/>
    </source>
</evidence>
<protein>
    <submittedName>
        <fullName evidence="8">Dynamin family protein</fullName>
    </submittedName>
</protein>
<proteinExistence type="predicted"/>
<dbReference type="PANTHER" id="PTHR10465:SF0">
    <property type="entry name" value="SARCALUMENIN"/>
    <property type="match status" value="1"/>
</dbReference>
<evidence type="ECO:0000256" key="4">
    <source>
        <dbReference type="ARBA" id="ARBA00023134"/>
    </source>
</evidence>
<keyword evidence="2" id="KW-0547">Nucleotide-binding</keyword>
<keyword evidence="4" id="KW-0342">GTP-binding</keyword>
<comment type="subcellular location">
    <subcellularLocation>
        <location evidence="1">Membrane</location>
    </subcellularLocation>
</comment>
<dbReference type="Gene3D" id="3.40.50.300">
    <property type="entry name" value="P-loop containing nucleotide triphosphate hydrolases"/>
    <property type="match status" value="2"/>
</dbReference>